<sequence>MAYENFLRNVDSFGSQSRVDQDIRVEISGNDVVSVRESTEIQIEPNNDTVIADDNEFAIVEITDDNEFTLVANRHNLDRNKSFSENTMNCSHIYEPTYVASVIKRLLIFFSLTLSIFLAAADQLIMSNKNIFTLVAKEFNVSSSSANNWIGSVNLITSVAATPIFGKLSDIFGRKNIFITVLGTFTIGSVFCGVSQNIAMIIIGRIISGIGAGGMTTLASTITSEIVYVKSRGIYQGILGAVFAFATVVGPLLGGIFNELVSWRWTFYMNIQMAVSSTIIIIFLLDDNQSGEGSFRDKLRKVDYYGIFAFSGLNSTLLLTLILGVDRYNWDSPIILSLIGASILLLIFFLLIELKLAIEPIIPFHLFKTRNTYVIYICNFITGIALYGLFQYLPIYFEIVKESSITKIVLDLWPLVSSMVLSSIIAGYATTNSAFYCPWITVGYATLVFAFDLLTRLKESTDNHVQIVCLLLAGIGIGSSMQSSLLSAQRSVHREGIAIVTSHLIFFRLIGMAFGVVICGSIFNNTLDSHLEKIFLENDVSLHEIENSATLVNDNVHSLIVSAYTHALHRAFQVGIPCVALVTLISLLLRHVPFPNDSYTRDAPEE</sequence>
<evidence type="ECO:0000256" key="4">
    <source>
        <dbReference type="ARBA" id="ARBA00022989"/>
    </source>
</evidence>
<dbReference type="PROSITE" id="PS00217">
    <property type="entry name" value="SUGAR_TRANSPORT_2"/>
    <property type="match status" value="1"/>
</dbReference>
<evidence type="ECO:0000256" key="6">
    <source>
        <dbReference type="ARBA" id="ARBA00044273"/>
    </source>
</evidence>
<keyword evidence="3 7" id="KW-0812">Transmembrane</keyword>
<keyword evidence="2" id="KW-0813">Transport</keyword>
<evidence type="ECO:0000313" key="10">
    <source>
        <dbReference type="Proteomes" id="UP000789831"/>
    </source>
</evidence>
<feature type="transmembrane region" description="Helical" evidence="7">
    <location>
        <begin position="334"/>
        <end position="352"/>
    </location>
</feature>
<feature type="transmembrane region" description="Helical" evidence="7">
    <location>
        <begin position="234"/>
        <end position="253"/>
    </location>
</feature>
<protein>
    <recommendedName>
        <fullName evidence="6">MFS-type drug efflux transporter P55</fullName>
    </recommendedName>
</protein>
<evidence type="ECO:0000256" key="2">
    <source>
        <dbReference type="ARBA" id="ARBA00022448"/>
    </source>
</evidence>
<feature type="transmembrane region" description="Helical" evidence="7">
    <location>
        <begin position="412"/>
        <end position="429"/>
    </location>
</feature>
<comment type="subcellular location">
    <subcellularLocation>
        <location evidence="1">Endomembrane system</location>
        <topology evidence="1">Multi-pass membrane protein</topology>
    </subcellularLocation>
</comment>
<comment type="caution">
    <text evidence="9">The sequence shown here is derived from an EMBL/GenBank/DDBJ whole genome shotgun (WGS) entry which is preliminary data.</text>
</comment>
<feature type="transmembrane region" description="Helical" evidence="7">
    <location>
        <begin position="465"/>
        <end position="485"/>
    </location>
</feature>
<dbReference type="GO" id="GO:0022857">
    <property type="term" value="F:transmembrane transporter activity"/>
    <property type="evidence" value="ECO:0007669"/>
    <property type="project" value="InterPro"/>
</dbReference>
<evidence type="ECO:0000256" key="3">
    <source>
        <dbReference type="ARBA" id="ARBA00022692"/>
    </source>
</evidence>
<dbReference type="PRINTS" id="PR01036">
    <property type="entry name" value="TCRTETB"/>
</dbReference>
<keyword evidence="5 7" id="KW-0472">Membrane</keyword>
<dbReference type="Gene3D" id="1.20.1250.20">
    <property type="entry name" value="MFS general substrate transporter like domains"/>
    <property type="match status" value="2"/>
</dbReference>
<dbReference type="SUPFAM" id="SSF103473">
    <property type="entry name" value="MFS general substrate transporter"/>
    <property type="match status" value="2"/>
</dbReference>
<organism evidence="9 10">
    <name type="scientific">Ambispora gerdemannii</name>
    <dbReference type="NCBI Taxonomy" id="144530"/>
    <lineage>
        <taxon>Eukaryota</taxon>
        <taxon>Fungi</taxon>
        <taxon>Fungi incertae sedis</taxon>
        <taxon>Mucoromycota</taxon>
        <taxon>Glomeromycotina</taxon>
        <taxon>Glomeromycetes</taxon>
        <taxon>Archaeosporales</taxon>
        <taxon>Ambisporaceae</taxon>
        <taxon>Ambispora</taxon>
    </lineage>
</organism>
<feature type="transmembrane region" description="Helical" evidence="7">
    <location>
        <begin position="177"/>
        <end position="196"/>
    </location>
</feature>
<keyword evidence="4 7" id="KW-1133">Transmembrane helix</keyword>
<dbReference type="InterPro" id="IPR005829">
    <property type="entry name" value="Sugar_transporter_CS"/>
</dbReference>
<feature type="transmembrane region" description="Helical" evidence="7">
    <location>
        <begin position="106"/>
        <end position="126"/>
    </location>
</feature>
<evidence type="ECO:0000313" key="9">
    <source>
        <dbReference type="EMBL" id="CAG8507830.1"/>
    </source>
</evidence>
<dbReference type="PROSITE" id="PS50850">
    <property type="entry name" value="MFS"/>
    <property type="match status" value="1"/>
</dbReference>
<dbReference type="PANTHER" id="PTHR23501">
    <property type="entry name" value="MAJOR FACILITATOR SUPERFAMILY"/>
    <property type="match status" value="1"/>
</dbReference>
<dbReference type="Proteomes" id="UP000789831">
    <property type="component" value="Unassembled WGS sequence"/>
</dbReference>
<dbReference type="PANTHER" id="PTHR23501:SF191">
    <property type="entry name" value="VACUOLAR BASIC AMINO ACID TRANSPORTER 4"/>
    <property type="match status" value="1"/>
</dbReference>
<reference evidence="9" key="1">
    <citation type="submission" date="2021-06" db="EMBL/GenBank/DDBJ databases">
        <authorList>
            <person name="Kallberg Y."/>
            <person name="Tangrot J."/>
            <person name="Rosling A."/>
        </authorList>
    </citation>
    <scope>NUCLEOTIDE SEQUENCE</scope>
    <source>
        <strain evidence="9">MT106</strain>
    </source>
</reference>
<dbReference type="AlphaFoldDB" id="A0A9N9F3E6"/>
<gene>
    <name evidence="9" type="ORF">AGERDE_LOCUS4584</name>
</gene>
<evidence type="ECO:0000256" key="5">
    <source>
        <dbReference type="ARBA" id="ARBA00023136"/>
    </source>
</evidence>
<feature type="transmembrane region" description="Helical" evidence="7">
    <location>
        <begin position="265"/>
        <end position="285"/>
    </location>
</feature>
<feature type="transmembrane region" description="Helical" evidence="7">
    <location>
        <begin position="571"/>
        <end position="589"/>
    </location>
</feature>
<feature type="transmembrane region" description="Helical" evidence="7">
    <location>
        <begin position="497"/>
        <end position="523"/>
    </location>
</feature>
<dbReference type="InterPro" id="IPR011701">
    <property type="entry name" value="MFS"/>
</dbReference>
<evidence type="ECO:0000256" key="1">
    <source>
        <dbReference type="ARBA" id="ARBA00004127"/>
    </source>
</evidence>
<dbReference type="GO" id="GO:0005886">
    <property type="term" value="C:plasma membrane"/>
    <property type="evidence" value="ECO:0007669"/>
    <property type="project" value="TreeGrafter"/>
</dbReference>
<feature type="domain" description="Major facilitator superfamily (MFS) profile" evidence="8">
    <location>
        <begin position="108"/>
        <end position="594"/>
    </location>
</feature>
<dbReference type="OrthoDB" id="6770063at2759"/>
<keyword evidence="10" id="KW-1185">Reference proteome</keyword>
<name>A0A9N9F3E6_9GLOM</name>
<feature type="transmembrane region" description="Helical" evidence="7">
    <location>
        <begin position="436"/>
        <end position="453"/>
    </location>
</feature>
<accession>A0A9N9F3E6</accession>
<feature type="transmembrane region" description="Helical" evidence="7">
    <location>
        <begin position="373"/>
        <end position="392"/>
    </location>
</feature>
<dbReference type="InterPro" id="IPR036259">
    <property type="entry name" value="MFS_trans_sf"/>
</dbReference>
<dbReference type="EMBL" id="CAJVPL010000539">
    <property type="protein sequence ID" value="CAG8507830.1"/>
    <property type="molecule type" value="Genomic_DNA"/>
</dbReference>
<feature type="transmembrane region" description="Helical" evidence="7">
    <location>
        <begin position="202"/>
        <end position="222"/>
    </location>
</feature>
<dbReference type="GO" id="GO:0012505">
    <property type="term" value="C:endomembrane system"/>
    <property type="evidence" value="ECO:0007669"/>
    <property type="project" value="UniProtKB-SubCell"/>
</dbReference>
<evidence type="ECO:0000256" key="7">
    <source>
        <dbReference type="SAM" id="Phobius"/>
    </source>
</evidence>
<dbReference type="Pfam" id="PF07690">
    <property type="entry name" value="MFS_1"/>
    <property type="match status" value="1"/>
</dbReference>
<feature type="transmembrane region" description="Helical" evidence="7">
    <location>
        <begin position="305"/>
        <end position="322"/>
    </location>
</feature>
<proteinExistence type="predicted"/>
<dbReference type="InterPro" id="IPR020846">
    <property type="entry name" value="MFS_dom"/>
</dbReference>
<evidence type="ECO:0000259" key="8">
    <source>
        <dbReference type="PROSITE" id="PS50850"/>
    </source>
</evidence>